<evidence type="ECO:0000313" key="6">
    <source>
        <dbReference type="EMBL" id="TID24016.1"/>
    </source>
</evidence>
<feature type="domain" description="FAD-binding" evidence="5">
    <location>
        <begin position="172"/>
        <end position="378"/>
    </location>
</feature>
<proteinExistence type="predicted"/>
<dbReference type="AlphaFoldDB" id="A0A4Z1PF93"/>
<keyword evidence="1" id="KW-0285">Flavoprotein</keyword>
<protein>
    <submittedName>
        <fullName evidence="6">FAD/NAD(P)-binding domain-containing protein</fullName>
    </submittedName>
</protein>
<dbReference type="SUPFAM" id="SSF51905">
    <property type="entry name" value="FAD/NAD(P)-binding domain"/>
    <property type="match status" value="1"/>
</dbReference>
<evidence type="ECO:0000256" key="3">
    <source>
        <dbReference type="ARBA" id="ARBA00023002"/>
    </source>
</evidence>
<sequence>MSPSPDSSSKSITIAIIGGGLGGLALAIGLLEHPYIHFHIYEAASAFSEIGAGVMFGPHSVNALRLLHTKALEAFKKCVTYNADENMAKHWPTFRYGGGEKSGSVIYQILPNEKVGTMIDVSGTRPMSSVHRARFLDEFVSILPEGSASFGKALTEVEEVAEGVRMVFGDGSSAVADAVIGCDGIKSRTRASLLPGIEPRYAEEYAYRSLIDAEVVKEIMGKTLGGNAQLWCGSGGYIIHYPVEQGRLINVVAVKRDKDKERKPSYDKLITPTNREDMYEAWRDWDPRLQQLLRKFKTSDKWTLWDLPHDRKYCRGRICLMGDAAHAVVPHLGSGAGMAMEDAYILSNLIGTANGAGDLEKVFEVYDAVRRPRTQKMAWKSREAGIYHSFEKEGVLDDHEHLQNEAETLYSWVWEFDLEASLNEAKEMLAGRE</sequence>
<dbReference type="Pfam" id="PF01494">
    <property type="entry name" value="FAD_binding_3"/>
    <property type="match status" value="1"/>
</dbReference>
<keyword evidence="4" id="KW-0812">Transmembrane</keyword>
<dbReference type="GO" id="GO:0071949">
    <property type="term" value="F:FAD binding"/>
    <property type="evidence" value="ECO:0007669"/>
    <property type="project" value="InterPro"/>
</dbReference>
<dbReference type="GO" id="GO:0044550">
    <property type="term" value="P:secondary metabolite biosynthetic process"/>
    <property type="evidence" value="ECO:0007669"/>
    <property type="project" value="TreeGrafter"/>
</dbReference>
<dbReference type="Proteomes" id="UP000298493">
    <property type="component" value="Unassembled WGS sequence"/>
</dbReference>
<dbReference type="PANTHER" id="PTHR46720">
    <property type="entry name" value="HYDROXYLASE, PUTATIVE (AFU_ORTHOLOGUE AFUA_3G01460)-RELATED"/>
    <property type="match status" value="1"/>
</dbReference>
<gene>
    <name evidence="6" type="ORF">E6O75_ATG02381</name>
</gene>
<feature type="transmembrane region" description="Helical" evidence="4">
    <location>
        <begin position="12"/>
        <end position="31"/>
    </location>
</feature>
<dbReference type="InterPro" id="IPR051104">
    <property type="entry name" value="FAD_monoxygenase"/>
</dbReference>
<evidence type="ECO:0000256" key="1">
    <source>
        <dbReference type="ARBA" id="ARBA00022630"/>
    </source>
</evidence>
<evidence type="ECO:0000259" key="5">
    <source>
        <dbReference type="Pfam" id="PF01494"/>
    </source>
</evidence>
<dbReference type="STRING" id="86259.A0A4Z1PF93"/>
<keyword evidence="7" id="KW-1185">Reference proteome</keyword>
<keyword evidence="4" id="KW-1133">Transmembrane helix</keyword>
<keyword evidence="3" id="KW-0560">Oxidoreductase</keyword>
<keyword evidence="4" id="KW-0472">Membrane</keyword>
<dbReference type="SUPFAM" id="SSF54373">
    <property type="entry name" value="FAD-linked reductases, C-terminal domain"/>
    <property type="match status" value="1"/>
</dbReference>
<dbReference type="PANTHER" id="PTHR46720:SF3">
    <property type="entry name" value="FAD-BINDING DOMAIN-CONTAINING PROTEIN-RELATED"/>
    <property type="match status" value="1"/>
</dbReference>
<dbReference type="InterPro" id="IPR002938">
    <property type="entry name" value="FAD-bd"/>
</dbReference>
<evidence type="ECO:0000313" key="7">
    <source>
        <dbReference type="Proteomes" id="UP000298493"/>
    </source>
</evidence>
<evidence type="ECO:0000256" key="2">
    <source>
        <dbReference type="ARBA" id="ARBA00022827"/>
    </source>
</evidence>
<reference evidence="6 7" key="1">
    <citation type="submission" date="2019-04" db="EMBL/GenBank/DDBJ databases">
        <title>High contiguity whole genome sequence and gene annotation resource for two Venturia nashicola isolates.</title>
        <authorList>
            <person name="Prokchorchik M."/>
            <person name="Won K."/>
            <person name="Lee Y."/>
            <person name="Choi E.D."/>
            <person name="Segonzac C."/>
            <person name="Sohn K.H."/>
        </authorList>
    </citation>
    <scope>NUCLEOTIDE SEQUENCE [LARGE SCALE GENOMIC DNA]</scope>
    <source>
        <strain evidence="6 7">PRI2</strain>
    </source>
</reference>
<keyword evidence="2" id="KW-0274">FAD</keyword>
<dbReference type="EMBL" id="SNSC02000005">
    <property type="protein sequence ID" value="TID24016.1"/>
    <property type="molecule type" value="Genomic_DNA"/>
</dbReference>
<name>A0A4Z1PF93_9PEZI</name>
<evidence type="ECO:0000256" key="4">
    <source>
        <dbReference type="SAM" id="Phobius"/>
    </source>
</evidence>
<dbReference type="Gene3D" id="3.50.50.60">
    <property type="entry name" value="FAD/NAD(P)-binding domain"/>
    <property type="match status" value="1"/>
</dbReference>
<dbReference type="GO" id="GO:0016491">
    <property type="term" value="F:oxidoreductase activity"/>
    <property type="evidence" value="ECO:0007669"/>
    <property type="project" value="UniProtKB-KW"/>
</dbReference>
<comment type="caution">
    <text evidence="6">The sequence shown here is derived from an EMBL/GenBank/DDBJ whole genome shotgun (WGS) entry which is preliminary data.</text>
</comment>
<accession>A0A4Z1PF93</accession>
<dbReference type="InterPro" id="IPR036188">
    <property type="entry name" value="FAD/NAD-bd_sf"/>
</dbReference>
<dbReference type="PRINTS" id="PR00420">
    <property type="entry name" value="RNGMNOXGNASE"/>
</dbReference>
<organism evidence="6 7">
    <name type="scientific">Venturia nashicola</name>
    <dbReference type="NCBI Taxonomy" id="86259"/>
    <lineage>
        <taxon>Eukaryota</taxon>
        <taxon>Fungi</taxon>
        <taxon>Dikarya</taxon>
        <taxon>Ascomycota</taxon>
        <taxon>Pezizomycotina</taxon>
        <taxon>Dothideomycetes</taxon>
        <taxon>Pleosporomycetidae</taxon>
        <taxon>Venturiales</taxon>
        <taxon>Venturiaceae</taxon>
        <taxon>Venturia</taxon>
    </lineage>
</organism>